<sequence>MAYASTLNWQDAFLMALSDTLVNVLSFLPTILASILVFIVGLVLAKWARTIVIKVLKAIRLSDLVKKSGLDPFLEKAELKIKVEYFFGGLVRWLIILVFFIATINVLGLSTVSVVLNSILGYIPRVISAVLVLTIGVLLAGLVEGVVKGALGQVDVKASRLMAKIASYVVIVFASLAAINELKIAQSLINTLFMGFVAMLALGVGLAIGLGSKDLVSRALTDWYENFKKEVKKK</sequence>
<keyword evidence="1" id="KW-1133">Transmembrane helix</keyword>
<dbReference type="EMBL" id="PEZT01000023">
    <property type="protein sequence ID" value="PIS08938.1"/>
    <property type="molecule type" value="Genomic_DNA"/>
</dbReference>
<reference evidence="3" key="1">
    <citation type="submission" date="2017-09" db="EMBL/GenBank/DDBJ databases">
        <title>Depth-based differentiation of microbial function through sediment-hosted aquifers and enrichment of novel symbionts in the deep terrestrial subsurface.</title>
        <authorList>
            <person name="Probst A.J."/>
            <person name="Ladd B."/>
            <person name="Jarett J.K."/>
            <person name="Geller-Mcgrath D.E."/>
            <person name="Sieber C.M.K."/>
            <person name="Emerson J.B."/>
            <person name="Anantharaman K."/>
            <person name="Thomas B.C."/>
            <person name="Malmstrom R."/>
            <person name="Stieglmeier M."/>
            <person name="Klingl A."/>
            <person name="Woyke T."/>
            <person name="Ryan C.M."/>
            <person name="Banfield J.F."/>
        </authorList>
    </citation>
    <scope>NUCLEOTIDE SEQUENCE [LARGE SCALE GENOMIC DNA]</scope>
</reference>
<evidence type="ECO:0008006" key="4">
    <source>
        <dbReference type="Google" id="ProtNLM"/>
    </source>
</evidence>
<dbReference type="Gene3D" id="1.10.287.1260">
    <property type="match status" value="1"/>
</dbReference>
<feature type="transmembrane region" description="Helical" evidence="1">
    <location>
        <begin position="20"/>
        <end position="44"/>
    </location>
</feature>
<dbReference type="InterPro" id="IPR045275">
    <property type="entry name" value="MscS_archaea/bacteria_type"/>
</dbReference>
<proteinExistence type="predicted"/>
<keyword evidence="1" id="KW-0472">Membrane</keyword>
<accession>A0A2H0WAJ6</accession>
<evidence type="ECO:0000313" key="2">
    <source>
        <dbReference type="EMBL" id="PIS08938.1"/>
    </source>
</evidence>
<gene>
    <name evidence="2" type="ORF">COT75_03685</name>
</gene>
<evidence type="ECO:0000256" key="1">
    <source>
        <dbReference type="SAM" id="Phobius"/>
    </source>
</evidence>
<organism evidence="2 3">
    <name type="scientific">Candidatus Beckwithbacteria bacterium CG10_big_fil_rev_8_21_14_0_10_34_10</name>
    <dbReference type="NCBI Taxonomy" id="1974495"/>
    <lineage>
        <taxon>Bacteria</taxon>
        <taxon>Candidatus Beckwithiibacteriota</taxon>
    </lineage>
</organism>
<protein>
    <recommendedName>
        <fullName evidence="4">Small-conductance mechanosensitive ion channel</fullName>
    </recommendedName>
</protein>
<dbReference type="Pfam" id="PF05552">
    <property type="entry name" value="MS_channel_1st_1"/>
    <property type="match status" value="2"/>
</dbReference>
<dbReference type="Proteomes" id="UP000230093">
    <property type="component" value="Unassembled WGS sequence"/>
</dbReference>
<dbReference type="GO" id="GO:0008381">
    <property type="term" value="F:mechanosensitive monoatomic ion channel activity"/>
    <property type="evidence" value="ECO:0007669"/>
    <property type="project" value="InterPro"/>
</dbReference>
<keyword evidence="1" id="KW-0812">Transmembrane</keyword>
<feature type="transmembrane region" description="Helical" evidence="1">
    <location>
        <begin position="161"/>
        <end position="179"/>
    </location>
</feature>
<comment type="caution">
    <text evidence="2">The sequence shown here is derived from an EMBL/GenBank/DDBJ whole genome shotgun (WGS) entry which is preliminary data.</text>
</comment>
<dbReference type="AlphaFoldDB" id="A0A2H0WAJ6"/>
<feature type="transmembrane region" description="Helical" evidence="1">
    <location>
        <begin position="191"/>
        <end position="210"/>
    </location>
</feature>
<dbReference type="InterPro" id="IPR008910">
    <property type="entry name" value="MSC_TM_helix"/>
</dbReference>
<dbReference type="PANTHER" id="PTHR30221">
    <property type="entry name" value="SMALL-CONDUCTANCE MECHANOSENSITIVE CHANNEL"/>
    <property type="match status" value="1"/>
</dbReference>
<evidence type="ECO:0000313" key="3">
    <source>
        <dbReference type="Proteomes" id="UP000230093"/>
    </source>
</evidence>
<dbReference type="PANTHER" id="PTHR30221:SF1">
    <property type="entry name" value="SMALL-CONDUCTANCE MECHANOSENSITIVE CHANNEL"/>
    <property type="match status" value="1"/>
</dbReference>
<feature type="transmembrane region" description="Helical" evidence="1">
    <location>
        <begin position="122"/>
        <end position="140"/>
    </location>
</feature>
<name>A0A2H0WAJ6_9BACT</name>
<feature type="transmembrane region" description="Helical" evidence="1">
    <location>
        <begin position="90"/>
        <end position="116"/>
    </location>
</feature>